<dbReference type="InterPro" id="IPR023213">
    <property type="entry name" value="CAT-like_dom_sf"/>
</dbReference>
<evidence type="ECO:0000313" key="2">
    <source>
        <dbReference type="Proteomes" id="UP001341840"/>
    </source>
</evidence>
<protein>
    <submittedName>
        <fullName evidence="1">Uncharacterized protein</fullName>
    </submittedName>
</protein>
<sequence length="111" mass="12459">MDMLRPPFLKTGEHRADVSFFGNPNIMLVSWLQMPLYEADFGWGKPHYFGPGAVAPIDDGIIAPSPHGHGSILIFMHFQMAHLHKFINLFWDTLQYPGNPIAFPGIPSSKI</sequence>
<dbReference type="EMBL" id="JASCZI010034084">
    <property type="protein sequence ID" value="MED6129189.1"/>
    <property type="molecule type" value="Genomic_DNA"/>
</dbReference>
<keyword evidence="2" id="KW-1185">Reference proteome</keyword>
<name>A0ABU6RZ06_9FABA</name>
<proteinExistence type="predicted"/>
<evidence type="ECO:0000313" key="1">
    <source>
        <dbReference type="EMBL" id="MED6129189.1"/>
    </source>
</evidence>
<dbReference type="Pfam" id="PF02458">
    <property type="entry name" value="Transferase"/>
    <property type="match status" value="1"/>
</dbReference>
<reference evidence="1 2" key="1">
    <citation type="journal article" date="2023" name="Plants (Basel)">
        <title>Bridging the Gap: Combining Genomics and Transcriptomics Approaches to Understand Stylosanthes scabra, an Orphan Legume from the Brazilian Caatinga.</title>
        <authorList>
            <person name="Ferreira-Neto J.R.C."/>
            <person name="da Silva M.D."/>
            <person name="Binneck E."/>
            <person name="de Melo N.F."/>
            <person name="da Silva R.H."/>
            <person name="de Melo A.L.T.M."/>
            <person name="Pandolfi V."/>
            <person name="Bustamante F.O."/>
            <person name="Brasileiro-Vidal A.C."/>
            <person name="Benko-Iseppon A.M."/>
        </authorList>
    </citation>
    <scope>NUCLEOTIDE SEQUENCE [LARGE SCALE GENOMIC DNA]</scope>
    <source>
        <tissue evidence="1">Leaves</tissue>
    </source>
</reference>
<dbReference type="Gene3D" id="3.30.559.10">
    <property type="entry name" value="Chloramphenicol acetyltransferase-like domain"/>
    <property type="match status" value="1"/>
</dbReference>
<dbReference type="Proteomes" id="UP001341840">
    <property type="component" value="Unassembled WGS sequence"/>
</dbReference>
<organism evidence="1 2">
    <name type="scientific">Stylosanthes scabra</name>
    <dbReference type="NCBI Taxonomy" id="79078"/>
    <lineage>
        <taxon>Eukaryota</taxon>
        <taxon>Viridiplantae</taxon>
        <taxon>Streptophyta</taxon>
        <taxon>Embryophyta</taxon>
        <taxon>Tracheophyta</taxon>
        <taxon>Spermatophyta</taxon>
        <taxon>Magnoliopsida</taxon>
        <taxon>eudicotyledons</taxon>
        <taxon>Gunneridae</taxon>
        <taxon>Pentapetalae</taxon>
        <taxon>rosids</taxon>
        <taxon>fabids</taxon>
        <taxon>Fabales</taxon>
        <taxon>Fabaceae</taxon>
        <taxon>Papilionoideae</taxon>
        <taxon>50 kb inversion clade</taxon>
        <taxon>dalbergioids sensu lato</taxon>
        <taxon>Dalbergieae</taxon>
        <taxon>Pterocarpus clade</taxon>
        <taxon>Stylosanthes</taxon>
    </lineage>
</organism>
<accession>A0ABU6RZ06</accession>
<gene>
    <name evidence="1" type="ORF">PIB30_105446</name>
</gene>
<comment type="caution">
    <text evidence="1">The sequence shown here is derived from an EMBL/GenBank/DDBJ whole genome shotgun (WGS) entry which is preliminary data.</text>
</comment>